<evidence type="ECO:0000313" key="2">
    <source>
        <dbReference type="WBParaSite" id="ACRNAN_scaffold11531.g6704.t1"/>
    </source>
</evidence>
<proteinExistence type="predicted"/>
<keyword evidence="1" id="KW-1185">Reference proteome</keyword>
<protein>
    <submittedName>
        <fullName evidence="2">Uncharacterized protein</fullName>
    </submittedName>
</protein>
<evidence type="ECO:0000313" key="1">
    <source>
        <dbReference type="Proteomes" id="UP000887540"/>
    </source>
</evidence>
<dbReference type="AlphaFoldDB" id="A0A914CL84"/>
<name>A0A914CL84_9BILA</name>
<dbReference type="WBParaSite" id="ACRNAN_scaffold11531.g6704.t1">
    <property type="protein sequence ID" value="ACRNAN_scaffold11531.g6704.t1"/>
    <property type="gene ID" value="ACRNAN_scaffold11531.g6704"/>
</dbReference>
<accession>A0A914CL84</accession>
<organism evidence="1 2">
    <name type="scientific">Acrobeloides nanus</name>
    <dbReference type="NCBI Taxonomy" id="290746"/>
    <lineage>
        <taxon>Eukaryota</taxon>
        <taxon>Metazoa</taxon>
        <taxon>Ecdysozoa</taxon>
        <taxon>Nematoda</taxon>
        <taxon>Chromadorea</taxon>
        <taxon>Rhabditida</taxon>
        <taxon>Tylenchina</taxon>
        <taxon>Cephalobomorpha</taxon>
        <taxon>Cephaloboidea</taxon>
        <taxon>Cephalobidae</taxon>
        <taxon>Acrobeloides</taxon>
    </lineage>
</organism>
<sequence length="78" mass="9183">MKLKEDPSLVHDKETVEVMNLEAEELNFGQSEETTDLMTAEVMANFMEFEYLLDEETEYLISLFDLFVMCFVNYLLNV</sequence>
<reference evidence="2" key="1">
    <citation type="submission" date="2022-11" db="UniProtKB">
        <authorList>
            <consortium name="WormBaseParasite"/>
        </authorList>
    </citation>
    <scope>IDENTIFICATION</scope>
</reference>
<dbReference type="Proteomes" id="UP000887540">
    <property type="component" value="Unplaced"/>
</dbReference>